<evidence type="ECO:0000313" key="4">
    <source>
        <dbReference type="Proteomes" id="UP000045039"/>
    </source>
</evidence>
<sequence>MLNSKKWFAATLCAGVLAFGPQPASASQDTAILMKILAQAIQTLLQLQELNKTTDDGFDKTQEKVMEAAERSTRAILNGQIDIYNREAQRDQEAMPFCPADQTLPTEIGKANTQTTYNRSIGSYNRHNSTQATRNPAKFTAEKNKRVDDVTSPSCNPRIPAEVSKNNIGSGSTQQECTPEQIDVMTDIIIGRDPVSMPTAQFKDKDTGEYIQKEIDTYNSRVALAESGFSSTVTEEQDALIASYEKLLASPTVDEINEMAGKGAVERSEFFNQQIQGQLQVQQLKETLQVKRLLSVIVAQGEELHRQKIGELTRNAPKQ</sequence>
<feature type="chain" id="PRO_5040118954" description="Conjugal transfer protein" evidence="2">
    <location>
        <begin position="27"/>
        <end position="319"/>
    </location>
</feature>
<dbReference type="RefSeq" id="WP_003149077.1">
    <property type="nucleotide sequence ID" value="NZ_CAADLS010000232.1"/>
</dbReference>
<proteinExistence type="predicted"/>
<dbReference type="AlphaFoldDB" id="A0A9P1RB26"/>
<name>A0A9P1RB26_PSEAI</name>
<feature type="compositionally biased region" description="Polar residues" evidence="1">
    <location>
        <begin position="164"/>
        <end position="176"/>
    </location>
</feature>
<gene>
    <name evidence="3" type="ORF">PAERUG_P19_London_7_VIM_2_05_10_05636</name>
</gene>
<evidence type="ECO:0000256" key="2">
    <source>
        <dbReference type="SAM" id="SignalP"/>
    </source>
</evidence>
<feature type="signal peptide" evidence="2">
    <location>
        <begin position="1"/>
        <end position="26"/>
    </location>
</feature>
<dbReference type="GeneID" id="42591604"/>
<dbReference type="Proteomes" id="UP000045039">
    <property type="component" value="Unassembled WGS sequence"/>
</dbReference>
<protein>
    <recommendedName>
        <fullName evidence="5">Conjugal transfer protein</fullName>
    </recommendedName>
</protein>
<organism evidence="3 4">
    <name type="scientific">Pseudomonas aeruginosa</name>
    <dbReference type="NCBI Taxonomy" id="287"/>
    <lineage>
        <taxon>Bacteria</taxon>
        <taxon>Pseudomonadati</taxon>
        <taxon>Pseudomonadota</taxon>
        <taxon>Gammaproteobacteria</taxon>
        <taxon>Pseudomonadales</taxon>
        <taxon>Pseudomonadaceae</taxon>
        <taxon>Pseudomonas</taxon>
    </lineage>
</organism>
<reference evidence="4" key="1">
    <citation type="submission" date="2015-06" db="EMBL/GenBank/DDBJ databases">
        <authorList>
            <person name="Radhakrishnan Rajesh"/>
            <person name="Underwood Anthony"/>
            <person name="Al-Shahib Ali"/>
        </authorList>
    </citation>
    <scope>NUCLEOTIDE SEQUENCE [LARGE SCALE GENOMIC DNA]</scope>
    <source>
        <strain evidence="4">P19_London_7_VIM_2_05_10</strain>
    </source>
</reference>
<evidence type="ECO:0008006" key="5">
    <source>
        <dbReference type="Google" id="ProtNLM"/>
    </source>
</evidence>
<evidence type="ECO:0000313" key="3">
    <source>
        <dbReference type="EMBL" id="CRP81205.1"/>
    </source>
</evidence>
<accession>A0A9P1RB26</accession>
<comment type="caution">
    <text evidence="3">The sequence shown here is derived from an EMBL/GenBank/DDBJ whole genome shotgun (WGS) entry which is preliminary data.</text>
</comment>
<dbReference type="EMBL" id="CVVU01000245">
    <property type="protein sequence ID" value="CRP81205.1"/>
    <property type="molecule type" value="Genomic_DNA"/>
</dbReference>
<keyword evidence="2" id="KW-0732">Signal</keyword>
<evidence type="ECO:0000256" key="1">
    <source>
        <dbReference type="SAM" id="MobiDB-lite"/>
    </source>
</evidence>
<feature type="region of interest" description="Disordered" evidence="1">
    <location>
        <begin position="143"/>
        <end position="176"/>
    </location>
</feature>